<feature type="domain" description="TNase-like" evidence="1">
    <location>
        <begin position="1"/>
        <end position="112"/>
    </location>
</feature>
<dbReference type="InterPro" id="IPR035437">
    <property type="entry name" value="SNase_OB-fold_sf"/>
</dbReference>
<dbReference type="Pfam" id="PF00565">
    <property type="entry name" value="SNase"/>
    <property type="match status" value="1"/>
</dbReference>
<evidence type="ECO:0000259" key="1">
    <source>
        <dbReference type="PROSITE" id="PS50830"/>
    </source>
</evidence>
<dbReference type="RefSeq" id="WP_015414258.1">
    <property type="nucleotide sequence ID" value="NC_020409.1"/>
</dbReference>
<dbReference type="HOGENOM" id="CLU_046484_12_1_7"/>
<organism evidence="2 3">
    <name type="scientific">Pseudodesulfovibrio piezophilus (strain DSM 21447 / JCM 15486 / C1TLV30)</name>
    <name type="common">Desulfovibrio piezophilus</name>
    <dbReference type="NCBI Taxonomy" id="1322246"/>
    <lineage>
        <taxon>Bacteria</taxon>
        <taxon>Pseudomonadati</taxon>
        <taxon>Thermodesulfobacteriota</taxon>
        <taxon>Desulfovibrionia</taxon>
        <taxon>Desulfovibrionales</taxon>
        <taxon>Desulfovibrionaceae</taxon>
    </lineage>
</organism>
<evidence type="ECO:0000313" key="3">
    <source>
        <dbReference type="Proteomes" id="UP000011724"/>
    </source>
</evidence>
<dbReference type="Proteomes" id="UP000011724">
    <property type="component" value="Chromosome"/>
</dbReference>
<dbReference type="AlphaFoldDB" id="M1WRA9"/>
<keyword evidence="3" id="KW-1185">Reference proteome</keyword>
<dbReference type="EMBL" id="FO203427">
    <property type="protein sequence ID" value="CCH48207.1"/>
    <property type="molecule type" value="Genomic_DNA"/>
</dbReference>
<dbReference type="STRING" id="1322246.BN4_10970"/>
<name>M1WRA9_PSEP2</name>
<dbReference type="KEGG" id="dpi:BN4_10970"/>
<dbReference type="SUPFAM" id="SSF50199">
    <property type="entry name" value="Staphylococcal nuclease"/>
    <property type="match status" value="1"/>
</dbReference>
<sequence>MSLVRVVDGDTIVVSIPEWPSVLGHEISVRLAGCDAPEMKDHRPAIQSIAVKAQKALVQLFERADVVTLRNVRRGKYFRLLADVYADDVNVSLYLIEKGVAYPYSGRGKRPW</sequence>
<gene>
    <name evidence="2" type="ordered locus">BN4_10970</name>
</gene>
<dbReference type="InterPro" id="IPR016071">
    <property type="entry name" value="Staphylococal_nuclease_OB-fold"/>
</dbReference>
<evidence type="ECO:0000313" key="2">
    <source>
        <dbReference type="EMBL" id="CCH48207.1"/>
    </source>
</evidence>
<dbReference type="Gene3D" id="2.40.50.90">
    <property type="match status" value="1"/>
</dbReference>
<proteinExistence type="predicted"/>
<reference evidence="2 3" key="1">
    <citation type="journal article" date="2013" name="PLoS ONE">
        <title>The first genomic and proteomic characterization of a deep-sea sulfate reducer: insights into the piezophilic lifestyle of Desulfovibrio piezophilus.</title>
        <authorList>
            <person name="Pradel N."/>
            <person name="Ji B."/>
            <person name="Gimenez G."/>
            <person name="Talla E."/>
            <person name="Lenoble P."/>
            <person name="Garel M."/>
            <person name="Tamburini C."/>
            <person name="Fourquet P."/>
            <person name="Lebrun R."/>
            <person name="Bertin P."/>
            <person name="Denis Y."/>
            <person name="Pophillat M."/>
            <person name="Barbe V."/>
            <person name="Ollivier B."/>
            <person name="Dolla A."/>
        </authorList>
    </citation>
    <scope>NUCLEOTIDE SEQUENCE [LARGE SCALE GENOMIC DNA]</scope>
    <source>
        <strain evidence="3">DSM 10523 / SB164P1</strain>
    </source>
</reference>
<dbReference type="PROSITE" id="PS50830">
    <property type="entry name" value="TNASE_3"/>
    <property type="match status" value="1"/>
</dbReference>
<protein>
    <submittedName>
        <fullName evidence="2">Nuclease (SNase domain protein)</fullName>
    </submittedName>
</protein>
<dbReference type="OrthoDB" id="309040at2"/>
<accession>M1WRA9</accession>
<dbReference type="eggNOG" id="COG1525">
    <property type="taxonomic scope" value="Bacteria"/>
</dbReference>
<dbReference type="PATRIC" id="fig|879567.3.peg.998"/>
<reference evidence="3" key="2">
    <citation type="journal article" date="2013" name="Stand. Genomic Sci.">
        <title>Complete genome sequence of Desulfocapsa sulfexigens, a marine deltaproteobacterium specialized in disproportionating inorganic sulfur compounds.</title>
        <authorList>
            <person name="Finster K.W."/>
            <person name="Kjeldsen K.U."/>
            <person name="Kube M."/>
            <person name="Reinhardt R."/>
            <person name="Mussmann M."/>
            <person name="Amann R."/>
            <person name="Schreiber L."/>
        </authorList>
    </citation>
    <scope>NUCLEOTIDE SEQUENCE [LARGE SCALE GENOMIC DNA]</scope>
    <source>
        <strain evidence="3">DSM 10523 / SB164P1</strain>
    </source>
</reference>